<dbReference type="Pfam" id="PF17419">
    <property type="entry name" value="MauJ"/>
    <property type="match status" value="1"/>
</dbReference>
<evidence type="ECO:0000313" key="1">
    <source>
        <dbReference type="EMBL" id="TDS26564.1"/>
    </source>
</evidence>
<accession>A0A4R7E0P1</accession>
<dbReference type="EMBL" id="SOAA01000034">
    <property type="protein sequence ID" value="TDS26564.1"/>
    <property type="molecule type" value="Genomic_DNA"/>
</dbReference>
<protein>
    <recommendedName>
        <fullName evidence="3">Apea-like HEPN domain-containing protein</fullName>
    </recommendedName>
</protein>
<name>A0A4R7E0P1_9FIRM</name>
<gene>
    <name evidence="1" type="ORF">BY453_13412</name>
</gene>
<evidence type="ECO:0000313" key="2">
    <source>
        <dbReference type="Proteomes" id="UP000295758"/>
    </source>
</evidence>
<sequence length="238" mass="27517">MWINIGFDSSKDFSKSSSFIEYDNIKIEIKKGEEDSIHNLFIETNKNHKEKDFEAGLRFLSELAWLYNCKIIYLTSAFSSDTKLPVDAPNQGFNRILNVINLKYYKQVAFNDEQKLALGIYKEGISSNSIFYKFLSFFKIINIKNGTGSDQKEWINNNIKKLKNSKTKVKKLKNNEISNIGKHLYESGRCAIAHANTQPVVDANKFQDIQRISSDTFIIKELAEIFIKEELNVKDKVY</sequence>
<comment type="caution">
    <text evidence="1">The sequence shown here is derived from an EMBL/GenBank/DDBJ whole genome shotgun (WGS) entry which is preliminary data.</text>
</comment>
<dbReference type="RefSeq" id="WP_089723404.1">
    <property type="nucleotide sequence ID" value="NZ_FNGB01000057.1"/>
</dbReference>
<dbReference type="AlphaFoldDB" id="A0A4R7E0P1"/>
<reference evidence="1 2" key="1">
    <citation type="submission" date="2019-03" db="EMBL/GenBank/DDBJ databases">
        <title>Deep subsurface shale carbon reservoir microbial communities from Ohio and West Virginia, USA.</title>
        <authorList>
            <person name="Wrighton K."/>
        </authorList>
    </citation>
    <scope>NUCLEOTIDE SEQUENCE [LARGE SCALE GENOMIC DNA]</scope>
    <source>
        <strain evidence="1 2">UTICA-S4D12</strain>
    </source>
</reference>
<organism evidence="1 2">
    <name type="scientific">Halanaerobium congolense</name>
    <dbReference type="NCBI Taxonomy" id="54121"/>
    <lineage>
        <taxon>Bacteria</taxon>
        <taxon>Bacillati</taxon>
        <taxon>Bacillota</taxon>
        <taxon>Clostridia</taxon>
        <taxon>Halanaerobiales</taxon>
        <taxon>Halanaerobiaceae</taxon>
        <taxon>Halanaerobium</taxon>
    </lineage>
</organism>
<evidence type="ECO:0008006" key="3">
    <source>
        <dbReference type="Google" id="ProtNLM"/>
    </source>
</evidence>
<dbReference type="Proteomes" id="UP000295758">
    <property type="component" value="Unassembled WGS sequence"/>
</dbReference>
<dbReference type="InterPro" id="IPR035383">
    <property type="entry name" value="MauJ"/>
</dbReference>
<proteinExistence type="predicted"/>